<dbReference type="PANTHER" id="PTHR43775:SF51">
    <property type="entry name" value="INACTIVE PHENOLPHTHIOCEROL SYNTHESIS POLYKETIDE SYNTHASE TYPE I PKS1-RELATED"/>
    <property type="match status" value="1"/>
</dbReference>
<keyword evidence="1" id="KW-0596">Phosphopantetheine</keyword>
<dbReference type="PANTHER" id="PTHR43775">
    <property type="entry name" value="FATTY ACID SYNTHASE"/>
    <property type="match status" value="1"/>
</dbReference>
<dbReference type="RefSeq" id="WP_344659956.1">
    <property type="nucleotide sequence ID" value="NZ_BAAAQM010000035.1"/>
</dbReference>
<evidence type="ECO:0000256" key="3">
    <source>
        <dbReference type="ARBA" id="ARBA00022679"/>
    </source>
</evidence>
<gene>
    <name evidence="9" type="ORF">GCM10009838_54350</name>
</gene>
<keyword evidence="5" id="KW-0175">Coiled coil</keyword>
<dbReference type="InterPro" id="IPR050091">
    <property type="entry name" value="PKS_NRPS_Biosynth_Enz"/>
</dbReference>
<dbReference type="InterPro" id="IPR014030">
    <property type="entry name" value="Ketoacyl_synth_N"/>
</dbReference>
<dbReference type="CDD" id="cd00833">
    <property type="entry name" value="PKS"/>
    <property type="match status" value="1"/>
</dbReference>
<sequence length="1067" mass="113038">MTDSAERPADGGERVQRALRSLLEERDRLRRENEALRAARGEPIAVVAMACRYPGGVTSPEDLWNVVRDGVDVVGEFPADRGWPDLFDPDPDAVGRSYVRQGSFLTDVAGFDDRFFGISPREALAVDPQQRLLLETAWEAFERAGIVPATVRGTDVGVFAGVCSSEYGSRFLEGGRHEFEGYLLHGSAPSVASGRVAYELGLTGPAVSVDTACSSSLVALHLAVQALRSGECSLALAGGVSVMATPAIFLEFSRQRGLAADGRCKSFADTADGTGWAEGVGLLLLERLSDARRNGHPVLAVVRGSAVNQDGASNGLTAPNGLAQEQVIRRALANAGLAASGVDAVEAHGTGTALGDPIEAGALLATYGRDRSRDRPLWLGSVKSNIGHSQAAAGVAGVMKMVMALRHGFLPKTLHVDTPSKHVDWSSGTVELLLEGREWTRTDGPRRAGVSSFGVSGTNAHVILEEDRPREHAEQDQRGDESGPVSAVLGGLVPWAVSGKTATALGRQAETLRAFAAADPGLDIADTGWSLVATRSGFDHRAVVWGRDRDELTDGLLALSSGTESPRLVRGVAGDLGGVVFMFPGQGSQWVGMGRQLYDTFPVFAESLDACGAALAEFVDWSLLAVIRGETGAPSLDRVDVVQPALFAVMVSTAALWRSWGVEPAAVIGHSQGEIAAAHVCGALSLRDAAKAVALRSKALEELIGHGSMASIVESADFVAERLGPWNDRVTVAVVNGPRSVVVSGDPDALDDLVEKLTAEGVQARRISVEYASHSPQVARIRDQVIAALSGLSPSTSALPFYSTLHGEKTDTAQLDATYWYDNLREKVLFESSLRRLADDGFRVFIEMSPHPVLTVPVQEIVEDLEDALVLASARRDRGEVESVVGSLAQFHVRGGTVDWSAVFGPRRRVELPTYAFQRQRYWLESTPRAVTSEPGAPESAAPAEAADSEDLVALSDVVPKLSRAEAEALVLEQVLAKAAVVLGHSSSADIEPDQEFKDIGFDSLLSVELSKRLSTATGLRLKANTVLRYPTPRLVADHIMAALAGPSGAAGPSRPDGRPAGGTRKS</sequence>
<evidence type="ECO:0008006" key="11">
    <source>
        <dbReference type="Google" id="ProtNLM"/>
    </source>
</evidence>
<dbReference type="PROSITE" id="PS00606">
    <property type="entry name" value="KS3_1"/>
    <property type="match status" value="1"/>
</dbReference>
<dbReference type="Pfam" id="PF00698">
    <property type="entry name" value="Acyl_transf_1"/>
    <property type="match status" value="1"/>
</dbReference>
<dbReference type="Proteomes" id="UP001499854">
    <property type="component" value="Unassembled WGS sequence"/>
</dbReference>
<evidence type="ECO:0000259" key="7">
    <source>
        <dbReference type="PROSITE" id="PS50075"/>
    </source>
</evidence>
<feature type="domain" description="Ketosynthase family 3 (KS3)" evidence="8">
    <location>
        <begin position="41"/>
        <end position="466"/>
    </location>
</feature>
<dbReference type="InterPro" id="IPR036736">
    <property type="entry name" value="ACP-like_sf"/>
</dbReference>
<name>A0ABP5DRP2_9ACTN</name>
<evidence type="ECO:0000256" key="6">
    <source>
        <dbReference type="SAM" id="MobiDB-lite"/>
    </source>
</evidence>
<dbReference type="Gene3D" id="3.40.366.10">
    <property type="entry name" value="Malonyl-Coenzyme A Acyl Carrier Protein, domain 2"/>
    <property type="match status" value="1"/>
</dbReference>
<dbReference type="PROSITE" id="PS00012">
    <property type="entry name" value="PHOSPHOPANTETHEINE"/>
    <property type="match status" value="1"/>
</dbReference>
<feature type="region of interest" description="Disordered" evidence="6">
    <location>
        <begin position="928"/>
        <end position="947"/>
    </location>
</feature>
<dbReference type="InterPro" id="IPR032821">
    <property type="entry name" value="PKS_assoc"/>
</dbReference>
<dbReference type="Gene3D" id="3.40.47.10">
    <property type="match status" value="1"/>
</dbReference>
<dbReference type="InterPro" id="IPR016036">
    <property type="entry name" value="Malonyl_transacylase_ACP-bd"/>
</dbReference>
<dbReference type="InterPro" id="IPR016039">
    <property type="entry name" value="Thiolase-like"/>
</dbReference>
<protein>
    <recommendedName>
        <fullName evidence="11">Acyl transferase</fullName>
    </recommendedName>
</protein>
<dbReference type="SUPFAM" id="SSF52151">
    <property type="entry name" value="FabD/lysophospholipase-like"/>
    <property type="match status" value="1"/>
</dbReference>
<feature type="region of interest" description="Disordered" evidence="6">
    <location>
        <begin position="1045"/>
        <end position="1067"/>
    </location>
</feature>
<proteinExistence type="predicted"/>
<dbReference type="Pfam" id="PF00550">
    <property type="entry name" value="PP-binding"/>
    <property type="match status" value="1"/>
</dbReference>
<dbReference type="InterPro" id="IPR020806">
    <property type="entry name" value="PKS_PP-bd"/>
</dbReference>
<feature type="coiled-coil region" evidence="5">
    <location>
        <begin position="12"/>
        <end position="42"/>
    </location>
</feature>
<dbReference type="Pfam" id="PF02801">
    <property type="entry name" value="Ketoacyl-synt_C"/>
    <property type="match status" value="1"/>
</dbReference>
<dbReference type="SMART" id="SM00825">
    <property type="entry name" value="PKS_KS"/>
    <property type="match status" value="1"/>
</dbReference>
<keyword evidence="10" id="KW-1185">Reference proteome</keyword>
<evidence type="ECO:0000256" key="4">
    <source>
        <dbReference type="ARBA" id="ARBA00023315"/>
    </source>
</evidence>
<dbReference type="PROSITE" id="PS52004">
    <property type="entry name" value="KS3_2"/>
    <property type="match status" value="1"/>
</dbReference>
<keyword evidence="2" id="KW-0597">Phosphoprotein</keyword>
<dbReference type="PROSITE" id="PS50075">
    <property type="entry name" value="CARRIER"/>
    <property type="match status" value="1"/>
</dbReference>
<evidence type="ECO:0000313" key="9">
    <source>
        <dbReference type="EMBL" id="GAA1985256.1"/>
    </source>
</evidence>
<dbReference type="SMART" id="SM00823">
    <property type="entry name" value="PKS_PP"/>
    <property type="match status" value="1"/>
</dbReference>
<accession>A0ABP5DRP2</accession>
<dbReference type="InterPro" id="IPR016035">
    <property type="entry name" value="Acyl_Trfase/lysoPLipase"/>
</dbReference>
<organism evidence="9 10">
    <name type="scientific">Catenulispora subtropica</name>
    <dbReference type="NCBI Taxonomy" id="450798"/>
    <lineage>
        <taxon>Bacteria</taxon>
        <taxon>Bacillati</taxon>
        <taxon>Actinomycetota</taxon>
        <taxon>Actinomycetes</taxon>
        <taxon>Catenulisporales</taxon>
        <taxon>Catenulisporaceae</taxon>
        <taxon>Catenulispora</taxon>
    </lineage>
</organism>
<dbReference type="SMART" id="SM01294">
    <property type="entry name" value="PKS_PP_betabranch"/>
    <property type="match status" value="1"/>
</dbReference>
<feature type="domain" description="Carrier" evidence="7">
    <location>
        <begin position="969"/>
        <end position="1044"/>
    </location>
</feature>
<dbReference type="SUPFAM" id="SSF47336">
    <property type="entry name" value="ACP-like"/>
    <property type="match status" value="1"/>
</dbReference>
<dbReference type="InterPro" id="IPR014031">
    <property type="entry name" value="Ketoacyl_synth_C"/>
</dbReference>
<dbReference type="InterPro" id="IPR020841">
    <property type="entry name" value="PKS_Beta-ketoAc_synthase_dom"/>
</dbReference>
<feature type="compositionally biased region" description="Low complexity" evidence="6">
    <location>
        <begin position="933"/>
        <end position="946"/>
    </location>
</feature>
<dbReference type="EMBL" id="BAAAQM010000035">
    <property type="protein sequence ID" value="GAA1985256.1"/>
    <property type="molecule type" value="Genomic_DNA"/>
</dbReference>
<keyword evidence="4" id="KW-0012">Acyltransferase</keyword>
<comment type="caution">
    <text evidence="9">The sequence shown here is derived from an EMBL/GenBank/DDBJ whole genome shotgun (WGS) entry which is preliminary data.</text>
</comment>
<dbReference type="SUPFAM" id="SSF55048">
    <property type="entry name" value="Probable ACP-binding domain of malonyl-CoA ACP transacylase"/>
    <property type="match status" value="1"/>
</dbReference>
<dbReference type="InterPro" id="IPR009081">
    <property type="entry name" value="PP-bd_ACP"/>
</dbReference>
<dbReference type="InterPro" id="IPR001227">
    <property type="entry name" value="Ac_transferase_dom_sf"/>
</dbReference>
<dbReference type="InterPro" id="IPR006162">
    <property type="entry name" value="Ppantetheine_attach_site"/>
</dbReference>
<dbReference type="Gene3D" id="3.30.70.3290">
    <property type="match status" value="1"/>
</dbReference>
<evidence type="ECO:0000256" key="5">
    <source>
        <dbReference type="SAM" id="Coils"/>
    </source>
</evidence>
<reference evidence="10" key="1">
    <citation type="journal article" date="2019" name="Int. J. Syst. Evol. Microbiol.">
        <title>The Global Catalogue of Microorganisms (GCM) 10K type strain sequencing project: providing services to taxonomists for standard genome sequencing and annotation.</title>
        <authorList>
            <consortium name="The Broad Institute Genomics Platform"/>
            <consortium name="The Broad Institute Genome Sequencing Center for Infectious Disease"/>
            <person name="Wu L."/>
            <person name="Ma J."/>
        </authorList>
    </citation>
    <scope>NUCLEOTIDE SEQUENCE [LARGE SCALE GENOMIC DNA]</scope>
    <source>
        <strain evidence="10">JCM 16013</strain>
    </source>
</reference>
<evidence type="ECO:0000259" key="8">
    <source>
        <dbReference type="PROSITE" id="PS52004"/>
    </source>
</evidence>
<dbReference type="InterPro" id="IPR018201">
    <property type="entry name" value="Ketoacyl_synth_AS"/>
</dbReference>
<dbReference type="SMART" id="SM00827">
    <property type="entry name" value="PKS_AT"/>
    <property type="match status" value="1"/>
</dbReference>
<evidence type="ECO:0000256" key="2">
    <source>
        <dbReference type="ARBA" id="ARBA00022553"/>
    </source>
</evidence>
<dbReference type="Pfam" id="PF16197">
    <property type="entry name" value="KAsynt_C_assoc"/>
    <property type="match status" value="1"/>
</dbReference>
<dbReference type="Pfam" id="PF00109">
    <property type="entry name" value="ketoacyl-synt"/>
    <property type="match status" value="1"/>
</dbReference>
<keyword evidence="3" id="KW-0808">Transferase</keyword>
<dbReference type="SUPFAM" id="SSF53901">
    <property type="entry name" value="Thiolase-like"/>
    <property type="match status" value="1"/>
</dbReference>
<evidence type="ECO:0000256" key="1">
    <source>
        <dbReference type="ARBA" id="ARBA00022450"/>
    </source>
</evidence>
<feature type="compositionally biased region" description="Low complexity" evidence="6">
    <location>
        <begin position="1045"/>
        <end position="1054"/>
    </location>
</feature>
<dbReference type="Gene3D" id="1.10.1200.10">
    <property type="entry name" value="ACP-like"/>
    <property type="match status" value="1"/>
</dbReference>
<dbReference type="InterPro" id="IPR014043">
    <property type="entry name" value="Acyl_transferase_dom"/>
</dbReference>
<evidence type="ECO:0000313" key="10">
    <source>
        <dbReference type="Proteomes" id="UP001499854"/>
    </source>
</evidence>